<dbReference type="PANTHER" id="PTHR43808:SF31">
    <property type="entry name" value="N-ACETYL-L-CITRULLINE DEACETYLASE"/>
    <property type="match status" value="1"/>
</dbReference>
<evidence type="ECO:0000259" key="10">
    <source>
        <dbReference type="Pfam" id="PF07687"/>
    </source>
</evidence>
<keyword evidence="9" id="KW-0170">Cobalt</keyword>
<dbReference type="GO" id="GO:0046872">
    <property type="term" value="F:metal ion binding"/>
    <property type="evidence" value="ECO:0007669"/>
    <property type="project" value="UniProtKB-KW"/>
</dbReference>
<reference evidence="11 12" key="1">
    <citation type="submission" date="2015-09" db="EMBL/GenBank/DDBJ databases">
        <authorList>
            <consortium name="Swine Surveillance"/>
        </authorList>
    </citation>
    <scope>NUCLEOTIDE SEQUENCE [LARGE SCALE GENOMIC DNA]</scope>
    <source>
        <strain evidence="11 12">CECT 7557</strain>
    </source>
</reference>
<dbReference type="InterPro" id="IPR036264">
    <property type="entry name" value="Bact_exopeptidase_dim_dom"/>
</dbReference>
<dbReference type="EC" id="3.5.1.16" evidence="11"/>
<keyword evidence="6" id="KW-0479">Metal-binding</keyword>
<gene>
    <name evidence="11" type="primary">argE</name>
    <name evidence="11" type="ORF">TRM7557_02852</name>
</gene>
<dbReference type="CDD" id="cd03894">
    <property type="entry name" value="M20_ArgE"/>
    <property type="match status" value="1"/>
</dbReference>
<dbReference type="Gene3D" id="3.40.630.10">
    <property type="entry name" value="Zn peptidases"/>
    <property type="match status" value="1"/>
</dbReference>
<dbReference type="InterPro" id="IPR011650">
    <property type="entry name" value="Peptidase_M20_dimer"/>
</dbReference>
<dbReference type="GO" id="GO:0006526">
    <property type="term" value="P:L-arginine biosynthetic process"/>
    <property type="evidence" value="ECO:0007669"/>
    <property type="project" value="UniProtKB-KW"/>
</dbReference>
<comment type="cofactor">
    <cofactor evidence="1">
        <name>Zn(2+)</name>
        <dbReference type="ChEBI" id="CHEBI:29105"/>
    </cofactor>
</comment>
<dbReference type="Gene3D" id="3.30.70.360">
    <property type="match status" value="1"/>
</dbReference>
<evidence type="ECO:0000313" key="11">
    <source>
        <dbReference type="EMBL" id="CUH80354.1"/>
    </source>
</evidence>
<dbReference type="InterPro" id="IPR010169">
    <property type="entry name" value="AcOrn-deacetyl"/>
</dbReference>
<dbReference type="Pfam" id="PF07687">
    <property type="entry name" value="M20_dimer"/>
    <property type="match status" value="1"/>
</dbReference>
<dbReference type="AlphaFoldDB" id="A0A0P1GFL8"/>
<evidence type="ECO:0000256" key="4">
    <source>
        <dbReference type="ARBA" id="ARBA00022571"/>
    </source>
</evidence>
<keyword evidence="7 11" id="KW-0378">Hydrolase</keyword>
<dbReference type="EMBL" id="CYSD01000039">
    <property type="protein sequence ID" value="CUH80354.1"/>
    <property type="molecule type" value="Genomic_DNA"/>
</dbReference>
<name>A0A0P1GFL8_9RHOB</name>
<dbReference type="InterPro" id="IPR001261">
    <property type="entry name" value="ArgE/DapE_CS"/>
</dbReference>
<sequence>MTAATPARLPPLEILRQLVAFPTVSSDTNRPLIEWVASYLASHSVEHYVWIDPDQPEKAGLMAHAGPRVPGAVVLSGHTDVVPVDGQAWTGDPFTLEERDGKYFGRGAADMKGFVALAIWALVEARYGVLKTPLQLALSFDEEIGCTGAPPLIAAMQDLLPRGAAVIVGEPSMMRAVTAHKGIAGFDTLLRGFEVHSSLLPSGVNAVMEAAELITWAKARNAQAAAQAPSAMAALFDPAYTTAHVGTIRGGTAHNITAKECRLDMTFRVVPGETVAEVTAAYREEVARLQAAMQMVHPDCSITLAPLFDVPPLTPEVDGVAEALVRSLTGDNGTHAVSFASEGGQFQEAGYSTVLCGPGDIAQAHQPDEFISKAQFQMGQDFMHNLLERLSQ</sequence>
<dbReference type="SUPFAM" id="SSF53187">
    <property type="entry name" value="Zn-dependent exopeptidases"/>
    <property type="match status" value="1"/>
</dbReference>
<dbReference type="NCBIfam" id="TIGR01892">
    <property type="entry name" value="AcOrn-deacetyl"/>
    <property type="match status" value="1"/>
</dbReference>
<dbReference type="Pfam" id="PF01546">
    <property type="entry name" value="Peptidase_M20"/>
    <property type="match status" value="1"/>
</dbReference>
<comment type="similarity">
    <text evidence="2">Belongs to the peptidase M20A family. ArgE subfamily.</text>
</comment>
<dbReference type="Proteomes" id="UP000052022">
    <property type="component" value="Unassembled WGS sequence"/>
</dbReference>
<dbReference type="InterPro" id="IPR002933">
    <property type="entry name" value="Peptidase_M20"/>
</dbReference>
<protein>
    <submittedName>
        <fullName evidence="11">Acetylornithine deacetylase</fullName>
        <ecNumber evidence="11">3.5.1.16</ecNumber>
    </submittedName>
</protein>
<keyword evidence="4" id="KW-0055">Arginine biosynthesis</keyword>
<proteinExistence type="inferred from homology"/>
<dbReference type="NCBIfam" id="NF005710">
    <property type="entry name" value="PRK07522.1"/>
    <property type="match status" value="1"/>
</dbReference>
<dbReference type="PANTHER" id="PTHR43808">
    <property type="entry name" value="ACETYLORNITHINE DEACETYLASE"/>
    <property type="match status" value="1"/>
</dbReference>
<keyword evidence="5" id="KW-0028">Amino-acid biosynthesis</keyword>
<dbReference type="InterPro" id="IPR050072">
    <property type="entry name" value="Peptidase_M20A"/>
</dbReference>
<keyword evidence="8" id="KW-0862">Zinc</keyword>
<dbReference type="STRING" id="928856.SAMN04488049_104135"/>
<evidence type="ECO:0000313" key="12">
    <source>
        <dbReference type="Proteomes" id="UP000052022"/>
    </source>
</evidence>
<dbReference type="GO" id="GO:0008777">
    <property type="term" value="F:acetylornithine deacetylase activity"/>
    <property type="evidence" value="ECO:0007669"/>
    <property type="project" value="UniProtKB-EC"/>
</dbReference>
<feature type="domain" description="Peptidase M20 dimerisation" evidence="10">
    <location>
        <begin position="178"/>
        <end position="289"/>
    </location>
</feature>
<keyword evidence="12" id="KW-1185">Reference proteome</keyword>
<evidence type="ECO:0000256" key="9">
    <source>
        <dbReference type="ARBA" id="ARBA00023285"/>
    </source>
</evidence>
<dbReference type="SUPFAM" id="SSF55031">
    <property type="entry name" value="Bacterial exopeptidase dimerisation domain"/>
    <property type="match status" value="1"/>
</dbReference>
<evidence type="ECO:0000256" key="8">
    <source>
        <dbReference type="ARBA" id="ARBA00022833"/>
    </source>
</evidence>
<evidence type="ECO:0000256" key="7">
    <source>
        <dbReference type="ARBA" id="ARBA00022801"/>
    </source>
</evidence>
<dbReference type="PROSITE" id="PS00759">
    <property type="entry name" value="ARGE_DAPE_CPG2_2"/>
    <property type="match status" value="1"/>
</dbReference>
<evidence type="ECO:0000256" key="5">
    <source>
        <dbReference type="ARBA" id="ARBA00022605"/>
    </source>
</evidence>
<evidence type="ECO:0000256" key="1">
    <source>
        <dbReference type="ARBA" id="ARBA00001947"/>
    </source>
</evidence>
<accession>A0A0P1GFL8</accession>
<evidence type="ECO:0000256" key="3">
    <source>
        <dbReference type="ARBA" id="ARBA00022490"/>
    </source>
</evidence>
<organism evidence="11 12">
    <name type="scientific">Tritonibacter multivorans</name>
    <dbReference type="NCBI Taxonomy" id="928856"/>
    <lineage>
        <taxon>Bacteria</taxon>
        <taxon>Pseudomonadati</taxon>
        <taxon>Pseudomonadota</taxon>
        <taxon>Alphaproteobacteria</taxon>
        <taxon>Rhodobacterales</taxon>
        <taxon>Paracoccaceae</taxon>
        <taxon>Tritonibacter</taxon>
    </lineage>
</organism>
<keyword evidence="3" id="KW-0963">Cytoplasm</keyword>
<evidence type="ECO:0000256" key="2">
    <source>
        <dbReference type="ARBA" id="ARBA00005691"/>
    </source>
</evidence>
<dbReference type="OrthoDB" id="9809784at2"/>
<dbReference type="RefSeq" id="WP_058290880.1">
    <property type="nucleotide sequence ID" value="NZ_CYSD01000039.1"/>
</dbReference>
<evidence type="ECO:0000256" key="6">
    <source>
        <dbReference type="ARBA" id="ARBA00022723"/>
    </source>
</evidence>